<keyword evidence="7" id="KW-1185">Reference proteome</keyword>
<keyword evidence="2" id="KW-0238">DNA-binding</keyword>
<dbReference type="SUPFAM" id="SSF55781">
    <property type="entry name" value="GAF domain-like"/>
    <property type="match status" value="1"/>
</dbReference>
<dbReference type="Pfam" id="PF01614">
    <property type="entry name" value="IclR_C"/>
    <property type="match status" value="1"/>
</dbReference>
<dbReference type="GO" id="GO:0003677">
    <property type="term" value="F:DNA binding"/>
    <property type="evidence" value="ECO:0007669"/>
    <property type="project" value="UniProtKB-KW"/>
</dbReference>
<dbReference type="PROSITE" id="PS51077">
    <property type="entry name" value="HTH_ICLR"/>
    <property type="match status" value="1"/>
</dbReference>
<comment type="caution">
    <text evidence="6">The sequence shown here is derived from an EMBL/GenBank/DDBJ whole genome shotgun (WGS) entry which is preliminary data.</text>
</comment>
<dbReference type="InterPro" id="IPR029016">
    <property type="entry name" value="GAF-like_dom_sf"/>
</dbReference>
<proteinExistence type="predicted"/>
<dbReference type="AlphaFoldDB" id="A0A9E5JTY6"/>
<dbReference type="GO" id="GO:0003700">
    <property type="term" value="F:DNA-binding transcription factor activity"/>
    <property type="evidence" value="ECO:0007669"/>
    <property type="project" value="TreeGrafter"/>
</dbReference>
<keyword evidence="3" id="KW-0804">Transcription</keyword>
<evidence type="ECO:0000313" key="6">
    <source>
        <dbReference type="EMBL" id="NHO65533.1"/>
    </source>
</evidence>
<dbReference type="SMART" id="SM00346">
    <property type="entry name" value="HTH_ICLR"/>
    <property type="match status" value="1"/>
</dbReference>
<name>A0A9E5JTY6_9GAMM</name>
<dbReference type="InterPro" id="IPR036388">
    <property type="entry name" value="WH-like_DNA-bd_sf"/>
</dbReference>
<dbReference type="InterPro" id="IPR050707">
    <property type="entry name" value="HTH_MetabolicPath_Reg"/>
</dbReference>
<protein>
    <submittedName>
        <fullName evidence="6">IclR family transcriptional regulator</fullName>
    </submittedName>
</protein>
<sequence>MQQEKKGSEDSKQGIQVIARSADILRMLGENPQGLSLAEIAKGVGLPRSTVQRIVCALQAEYIVEPLGSGGGVRLGSAIGKLFHQTHMDIIHIARPYLESLSEEFSETVYLATRVDKQTCVIDRVIAERPLRVVFPVGDGAPVYNTAAGKSLLAEMPIEEREALLSGGIPVYTERSPNKGELLAQLEEVYRTGIARDIDEYELGVSALGVSLKTYLGVFSAGIAMPTARLPGALDEMESALLRFKREIEARIGLSSLSVG</sequence>
<evidence type="ECO:0000256" key="1">
    <source>
        <dbReference type="ARBA" id="ARBA00023015"/>
    </source>
</evidence>
<dbReference type="Gene3D" id="1.10.10.10">
    <property type="entry name" value="Winged helix-like DNA-binding domain superfamily/Winged helix DNA-binding domain"/>
    <property type="match status" value="1"/>
</dbReference>
<dbReference type="GO" id="GO:0045892">
    <property type="term" value="P:negative regulation of DNA-templated transcription"/>
    <property type="evidence" value="ECO:0007669"/>
    <property type="project" value="TreeGrafter"/>
</dbReference>
<dbReference type="Pfam" id="PF09339">
    <property type="entry name" value="HTH_IclR"/>
    <property type="match status" value="1"/>
</dbReference>
<dbReference type="SUPFAM" id="SSF46785">
    <property type="entry name" value="Winged helix' DNA-binding domain"/>
    <property type="match status" value="1"/>
</dbReference>
<feature type="domain" description="HTH iclR-type" evidence="4">
    <location>
        <begin position="15"/>
        <end position="77"/>
    </location>
</feature>
<accession>A0A9E5JTY6</accession>
<gene>
    <name evidence="6" type="ORF">G8770_08280</name>
</gene>
<dbReference type="RefSeq" id="WP_167184583.1">
    <property type="nucleotide sequence ID" value="NZ_JAAONZ010000004.1"/>
</dbReference>
<dbReference type="InterPro" id="IPR005471">
    <property type="entry name" value="Tscrpt_reg_IclR_N"/>
</dbReference>
<evidence type="ECO:0000313" key="7">
    <source>
        <dbReference type="Proteomes" id="UP000787472"/>
    </source>
</evidence>
<dbReference type="Gene3D" id="3.30.450.40">
    <property type="match status" value="1"/>
</dbReference>
<dbReference type="Proteomes" id="UP000787472">
    <property type="component" value="Unassembled WGS sequence"/>
</dbReference>
<evidence type="ECO:0000256" key="2">
    <source>
        <dbReference type="ARBA" id="ARBA00023125"/>
    </source>
</evidence>
<dbReference type="PANTHER" id="PTHR30136">
    <property type="entry name" value="HELIX-TURN-HELIX TRANSCRIPTIONAL REGULATOR, ICLR FAMILY"/>
    <property type="match status" value="1"/>
</dbReference>
<evidence type="ECO:0000256" key="3">
    <source>
        <dbReference type="ARBA" id="ARBA00023163"/>
    </source>
</evidence>
<dbReference type="InterPro" id="IPR014757">
    <property type="entry name" value="Tscrpt_reg_IclR_C"/>
</dbReference>
<dbReference type="InterPro" id="IPR036390">
    <property type="entry name" value="WH_DNA-bd_sf"/>
</dbReference>
<dbReference type="EMBL" id="JAAONZ010000004">
    <property type="protein sequence ID" value="NHO65533.1"/>
    <property type="molecule type" value="Genomic_DNA"/>
</dbReference>
<evidence type="ECO:0000259" key="5">
    <source>
        <dbReference type="PROSITE" id="PS51078"/>
    </source>
</evidence>
<feature type="domain" description="IclR-ED" evidence="5">
    <location>
        <begin position="71"/>
        <end position="254"/>
    </location>
</feature>
<dbReference type="PROSITE" id="PS51078">
    <property type="entry name" value="ICLR_ED"/>
    <property type="match status" value="1"/>
</dbReference>
<reference evidence="6" key="1">
    <citation type="submission" date="2020-03" db="EMBL/GenBank/DDBJ databases">
        <authorList>
            <person name="Guo F."/>
        </authorList>
    </citation>
    <scope>NUCLEOTIDE SEQUENCE</scope>
    <source>
        <strain evidence="6">JCM 30134</strain>
    </source>
</reference>
<dbReference type="PANTHER" id="PTHR30136:SF35">
    <property type="entry name" value="HTH-TYPE TRANSCRIPTIONAL REGULATOR RV1719"/>
    <property type="match status" value="1"/>
</dbReference>
<keyword evidence="1" id="KW-0805">Transcription regulation</keyword>
<organism evidence="6 7">
    <name type="scientific">Pseudomaricurvus hydrocarbonicus</name>
    <dbReference type="NCBI Taxonomy" id="1470433"/>
    <lineage>
        <taxon>Bacteria</taxon>
        <taxon>Pseudomonadati</taxon>
        <taxon>Pseudomonadota</taxon>
        <taxon>Gammaproteobacteria</taxon>
        <taxon>Cellvibrionales</taxon>
        <taxon>Cellvibrionaceae</taxon>
        <taxon>Pseudomaricurvus</taxon>
    </lineage>
</organism>
<evidence type="ECO:0000259" key="4">
    <source>
        <dbReference type="PROSITE" id="PS51077"/>
    </source>
</evidence>